<comment type="caution">
    <text evidence="1">The sequence shown here is derived from an EMBL/GenBank/DDBJ whole genome shotgun (WGS) entry which is preliminary data.</text>
</comment>
<reference evidence="1" key="2">
    <citation type="submission" date="2020-12" db="EMBL/GenBank/DDBJ databases">
        <authorList>
            <person name="Kanost M."/>
        </authorList>
    </citation>
    <scope>NUCLEOTIDE SEQUENCE</scope>
</reference>
<gene>
    <name evidence="1" type="ORF">O3G_MSEX014153</name>
</gene>
<protein>
    <submittedName>
        <fullName evidence="1">Uncharacterized protein</fullName>
    </submittedName>
</protein>
<accession>A0A921ZUD0</accession>
<name>A0A921ZUD0_MANSE</name>
<dbReference type="Proteomes" id="UP000791440">
    <property type="component" value="Unassembled WGS sequence"/>
</dbReference>
<dbReference type="AlphaFoldDB" id="A0A921ZUD0"/>
<reference evidence="1" key="1">
    <citation type="journal article" date="2016" name="Insect Biochem. Mol. Biol.">
        <title>Multifaceted biological insights from a draft genome sequence of the tobacco hornworm moth, Manduca sexta.</title>
        <authorList>
            <person name="Kanost M.R."/>
            <person name="Arrese E.L."/>
            <person name="Cao X."/>
            <person name="Chen Y.R."/>
            <person name="Chellapilla S."/>
            <person name="Goldsmith M.R."/>
            <person name="Grosse-Wilde E."/>
            <person name="Heckel D.G."/>
            <person name="Herndon N."/>
            <person name="Jiang H."/>
            <person name="Papanicolaou A."/>
            <person name="Qu J."/>
            <person name="Soulages J.L."/>
            <person name="Vogel H."/>
            <person name="Walters J."/>
            <person name="Waterhouse R.M."/>
            <person name="Ahn S.J."/>
            <person name="Almeida F.C."/>
            <person name="An C."/>
            <person name="Aqrawi P."/>
            <person name="Bretschneider A."/>
            <person name="Bryant W.B."/>
            <person name="Bucks S."/>
            <person name="Chao H."/>
            <person name="Chevignon G."/>
            <person name="Christen J.M."/>
            <person name="Clarke D.F."/>
            <person name="Dittmer N.T."/>
            <person name="Ferguson L.C.F."/>
            <person name="Garavelou S."/>
            <person name="Gordon K.H.J."/>
            <person name="Gunaratna R.T."/>
            <person name="Han Y."/>
            <person name="Hauser F."/>
            <person name="He Y."/>
            <person name="Heidel-Fischer H."/>
            <person name="Hirsh A."/>
            <person name="Hu Y."/>
            <person name="Jiang H."/>
            <person name="Kalra D."/>
            <person name="Klinner C."/>
            <person name="Konig C."/>
            <person name="Kovar C."/>
            <person name="Kroll A.R."/>
            <person name="Kuwar S.S."/>
            <person name="Lee S.L."/>
            <person name="Lehman R."/>
            <person name="Li K."/>
            <person name="Li Z."/>
            <person name="Liang H."/>
            <person name="Lovelace S."/>
            <person name="Lu Z."/>
            <person name="Mansfield J.H."/>
            <person name="McCulloch K.J."/>
            <person name="Mathew T."/>
            <person name="Morton B."/>
            <person name="Muzny D.M."/>
            <person name="Neunemann D."/>
            <person name="Ongeri F."/>
            <person name="Pauchet Y."/>
            <person name="Pu L.L."/>
            <person name="Pyrousis I."/>
            <person name="Rao X.J."/>
            <person name="Redding A."/>
            <person name="Roesel C."/>
            <person name="Sanchez-Gracia A."/>
            <person name="Schaack S."/>
            <person name="Shukla A."/>
            <person name="Tetreau G."/>
            <person name="Wang Y."/>
            <person name="Xiong G.H."/>
            <person name="Traut W."/>
            <person name="Walsh T.K."/>
            <person name="Worley K.C."/>
            <person name="Wu D."/>
            <person name="Wu W."/>
            <person name="Wu Y.Q."/>
            <person name="Zhang X."/>
            <person name="Zou Z."/>
            <person name="Zucker H."/>
            <person name="Briscoe A.D."/>
            <person name="Burmester T."/>
            <person name="Clem R.J."/>
            <person name="Feyereisen R."/>
            <person name="Grimmelikhuijzen C.J.P."/>
            <person name="Hamodrakas S.J."/>
            <person name="Hansson B.S."/>
            <person name="Huguet E."/>
            <person name="Jermiin L.S."/>
            <person name="Lan Q."/>
            <person name="Lehman H.K."/>
            <person name="Lorenzen M."/>
            <person name="Merzendorfer H."/>
            <person name="Michalopoulos I."/>
            <person name="Morton D.B."/>
            <person name="Muthukrishnan S."/>
            <person name="Oakeshott J.G."/>
            <person name="Palmer W."/>
            <person name="Park Y."/>
            <person name="Passarelli A.L."/>
            <person name="Rozas J."/>
            <person name="Schwartz L.M."/>
            <person name="Smith W."/>
            <person name="Southgate A."/>
            <person name="Vilcinskas A."/>
            <person name="Vogt R."/>
            <person name="Wang P."/>
            <person name="Werren J."/>
            <person name="Yu X.Q."/>
            <person name="Zhou J.J."/>
            <person name="Brown S.J."/>
            <person name="Scherer S.E."/>
            <person name="Richards S."/>
            <person name="Blissard G.W."/>
        </authorList>
    </citation>
    <scope>NUCLEOTIDE SEQUENCE</scope>
</reference>
<sequence length="126" mass="14035">MTTYAGNCIGAPALQSSDIIKSRTKRCTRQEVNLNPKNTNIRIVSTTHIRLEGSITVQVVRNSKECHKHASGYVTRSPMYATIRSSVRAAYKRAHVAMPRVYCYELFRLLDEGSCKKGLTADSTPS</sequence>
<evidence type="ECO:0000313" key="1">
    <source>
        <dbReference type="EMBL" id="KAG6463919.1"/>
    </source>
</evidence>
<proteinExistence type="predicted"/>
<organism evidence="1 2">
    <name type="scientific">Manduca sexta</name>
    <name type="common">Tobacco hawkmoth</name>
    <name type="synonym">Tobacco hornworm</name>
    <dbReference type="NCBI Taxonomy" id="7130"/>
    <lineage>
        <taxon>Eukaryota</taxon>
        <taxon>Metazoa</taxon>
        <taxon>Ecdysozoa</taxon>
        <taxon>Arthropoda</taxon>
        <taxon>Hexapoda</taxon>
        <taxon>Insecta</taxon>
        <taxon>Pterygota</taxon>
        <taxon>Neoptera</taxon>
        <taxon>Endopterygota</taxon>
        <taxon>Lepidoptera</taxon>
        <taxon>Glossata</taxon>
        <taxon>Ditrysia</taxon>
        <taxon>Bombycoidea</taxon>
        <taxon>Sphingidae</taxon>
        <taxon>Sphinginae</taxon>
        <taxon>Sphingini</taxon>
        <taxon>Manduca</taxon>
    </lineage>
</organism>
<keyword evidence="2" id="KW-1185">Reference proteome</keyword>
<dbReference type="EMBL" id="JH669062">
    <property type="protein sequence ID" value="KAG6463919.1"/>
    <property type="molecule type" value="Genomic_DNA"/>
</dbReference>
<evidence type="ECO:0000313" key="2">
    <source>
        <dbReference type="Proteomes" id="UP000791440"/>
    </source>
</evidence>